<keyword evidence="3" id="KW-1185">Reference proteome</keyword>
<organism evidence="2 3">
    <name type="scientific">Trichonephila clavata</name>
    <name type="common">Joro spider</name>
    <name type="synonym">Nephila clavata</name>
    <dbReference type="NCBI Taxonomy" id="2740835"/>
    <lineage>
        <taxon>Eukaryota</taxon>
        <taxon>Metazoa</taxon>
        <taxon>Ecdysozoa</taxon>
        <taxon>Arthropoda</taxon>
        <taxon>Chelicerata</taxon>
        <taxon>Arachnida</taxon>
        <taxon>Araneae</taxon>
        <taxon>Araneomorphae</taxon>
        <taxon>Entelegynae</taxon>
        <taxon>Araneoidea</taxon>
        <taxon>Nephilidae</taxon>
        <taxon>Trichonephila</taxon>
    </lineage>
</organism>
<dbReference type="EMBL" id="BMAO01005236">
    <property type="protein sequence ID" value="GFR00029.1"/>
    <property type="molecule type" value="Genomic_DNA"/>
</dbReference>
<name>A0A8X6GBV5_TRICU</name>
<feature type="compositionally biased region" description="Basic and acidic residues" evidence="1">
    <location>
        <begin position="57"/>
        <end position="68"/>
    </location>
</feature>
<feature type="region of interest" description="Disordered" evidence="1">
    <location>
        <begin position="48"/>
        <end position="68"/>
    </location>
</feature>
<evidence type="ECO:0000313" key="2">
    <source>
        <dbReference type="EMBL" id="GFR00029.1"/>
    </source>
</evidence>
<protein>
    <submittedName>
        <fullName evidence="2">Uncharacterized protein</fullName>
    </submittedName>
</protein>
<evidence type="ECO:0000256" key="1">
    <source>
        <dbReference type="SAM" id="MobiDB-lite"/>
    </source>
</evidence>
<accession>A0A8X6GBV5</accession>
<evidence type="ECO:0000313" key="3">
    <source>
        <dbReference type="Proteomes" id="UP000887116"/>
    </source>
</evidence>
<sequence length="68" mass="7586">MLKPQYVKSFPPELATVSCVQPELSPDPEECLRTQLESSDKWCGQGATRMAAEDMGEERQVTPSLDDK</sequence>
<comment type="caution">
    <text evidence="2">The sequence shown here is derived from an EMBL/GenBank/DDBJ whole genome shotgun (WGS) entry which is preliminary data.</text>
</comment>
<proteinExistence type="predicted"/>
<dbReference type="Proteomes" id="UP000887116">
    <property type="component" value="Unassembled WGS sequence"/>
</dbReference>
<dbReference type="AlphaFoldDB" id="A0A8X6GBV5"/>
<reference evidence="2" key="1">
    <citation type="submission" date="2020-07" db="EMBL/GenBank/DDBJ databases">
        <title>Multicomponent nature underlies the extraordinary mechanical properties of spider dragline silk.</title>
        <authorList>
            <person name="Kono N."/>
            <person name="Nakamura H."/>
            <person name="Mori M."/>
            <person name="Yoshida Y."/>
            <person name="Ohtoshi R."/>
            <person name="Malay A.D."/>
            <person name="Moran D.A.P."/>
            <person name="Tomita M."/>
            <person name="Numata K."/>
            <person name="Arakawa K."/>
        </authorList>
    </citation>
    <scope>NUCLEOTIDE SEQUENCE</scope>
</reference>
<gene>
    <name evidence="2" type="ORF">TNCT_551771</name>
</gene>
<dbReference type="OrthoDB" id="10545746at2759"/>